<proteinExistence type="predicted"/>
<accession>A0AAD7SL71</accession>
<organism evidence="2 3">
    <name type="scientific">Aldrovandia affinis</name>
    <dbReference type="NCBI Taxonomy" id="143900"/>
    <lineage>
        <taxon>Eukaryota</taxon>
        <taxon>Metazoa</taxon>
        <taxon>Chordata</taxon>
        <taxon>Craniata</taxon>
        <taxon>Vertebrata</taxon>
        <taxon>Euteleostomi</taxon>
        <taxon>Actinopterygii</taxon>
        <taxon>Neopterygii</taxon>
        <taxon>Teleostei</taxon>
        <taxon>Notacanthiformes</taxon>
        <taxon>Halosauridae</taxon>
        <taxon>Aldrovandia</taxon>
    </lineage>
</organism>
<reference evidence="2" key="1">
    <citation type="journal article" date="2023" name="Science">
        <title>Genome structures resolve the early diversification of teleost fishes.</title>
        <authorList>
            <person name="Parey E."/>
            <person name="Louis A."/>
            <person name="Montfort J."/>
            <person name="Bouchez O."/>
            <person name="Roques C."/>
            <person name="Iampietro C."/>
            <person name="Lluch J."/>
            <person name="Castinel A."/>
            <person name="Donnadieu C."/>
            <person name="Desvignes T."/>
            <person name="Floi Bucao C."/>
            <person name="Jouanno E."/>
            <person name="Wen M."/>
            <person name="Mejri S."/>
            <person name="Dirks R."/>
            <person name="Jansen H."/>
            <person name="Henkel C."/>
            <person name="Chen W.J."/>
            <person name="Zahm M."/>
            <person name="Cabau C."/>
            <person name="Klopp C."/>
            <person name="Thompson A.W."/>
            <person name="Robinson-Rechavi M."/>
            <person name="Braasch I."/>
            <person name="Lecointre G."/>
            <person name="Bobe J."/>
            <person name="Postlethwait J.H."/>
            <person name="Berthelot C."/>
            <person name="Roest Crollius H."/>
            <person name="Guiguen Y."/>
        </authorList>
    </citation>
    <scope>NUCLEOTIDE SEQUENCE</scope>
    <source>
        <tissue evidence="2">Blood</tissue>
    </source>
</reference>
<feature type="compositionally biased region" description="Pro residues" evidence="1">
    <location>
        <begin position="61"/>
        <end position="70"/>
    </location>
</feature>
<dbReference type="AlphaFoldDB" id="A0AAD7SL71"/>
<keyword evidence="3" id="KW-1185">Reference proteome</keyword>
<evidence type="ECO:0000313" key="2">
    <source>
        <dbReference type="EMBL" id="KAJ8404626.1"/>
    </source>
</evidence>
<dbReference type="Proteomes" id="UP001221898">
    <property type="component" value="Unassembled WGS sequence"/>
</dbReference>
<comment type="caution">
    <text evidence="2">The sequence shown here is derived from an EMBL/GenBank/DDBJ whole genome shotgun (WGS) entry which is preliminary data.</text>
</comment>
<feature type="region of interest" description="Disordered" evidence="1">
    <location>
        <begin position="37"/>
        <end position="74"/>
    </location>
</feature>
<evidence type="ECO:0000313" key="3">
    <source>
        <dbReference type="Proteomes" id="UP001221898"/>
    </source>
</evidence>
<protein>
    <submittedName>
        <fullName evidence="2">Uncharacterized protein</fullName>
    </submittedName>
</protein>
<dbReference type="EMBL" id="JAINUG010000052">
    <property type="protein sequence ID" value="KAJ8404626.1"/>
    <property type="molecule type" value="Genomic_DNA"/>
</dbReference>
<name>A0AAD7SL71_9TELE</name>
<gene>
    <name evidence="2" type="ORF">AAFF_G00334890</name>
</gene>
<sequence>MQVMGPPLHPPTSTYALGGATVDEMCIHKDHGEGPPWLRSLFGSAGDSQQDAEIPGVLPRTTPPRPPQHPQEPNFSLAFSISKEKARLFLEAGV</sequence>
<evidence type="ECO:0000256" key="1">
    <source>
        <dbReference type="SAM" id="MobiDB-lite"/>
    </source>
</evidence>